<dbReference type="Proteomes" id="UP001447188">
    <property type="component" value="Unassembled WGS sequence"/>
</dbReference>
<reference evidence="1 2" key="1">
    <citation type="submission" date="2024-02" db="EMBL/GenBank/DDBJ databases">
        <title>Discinaceae phylogenomics.</title>
        <authorList>
            <person name="Dirks A.C."/>
            <person name="James T.Y."/>
        </authorList>
    </citation>
    <scope>NUCLEOTIDE SEQUENCE [LARGE SCALE GENOMIC DNA]</scope>
    <source>
        <strain evidence="1 2">ACD0624</strain>
    </source>
</reference>
<accession>A0ABR3GH40</accession>
<name>A0ABR3GH40_9PEZI</name>
<evidence type="ECO:0000313" key="2">
    <source>
        <dbReference type="Proteomes" id="UP001447188"/>
    </source>
</evidence>
<dbReference type="EMBL" id="JBBBZM010000076">
    <property type="protein sequence ID" value="KAL0635176.1"/>
    <property type="molecule type" value="Genomic_DNA"/>
</dbReference>
<proteinExistence type="predicted"/>
<evidence type="ECO:0000313" key="1">
    <source>
        <dbReference type="EMBL" id="KAL0635176.1"/>
    </source>
</evidence>
<comment type="caution">
    <text evidence="1">The sequence shown here is derived from an EMBL/GenBank/DDBJ whole genome shotgun (WGS) entry which is preliminary data.</text>
</comment>
<protein>
    <submittedName>
        <fullName evidence="1">Uncharacterized protein</fullName>
    </submittedName>
</protein>
<sequence length="65" mass="7153">MEVAASVMGLLSVAAKVAILVNTISDRYRDAPSLLRNIDIEIKDFRFIIRKLKPLAVGLTPLDAE</sequence>
<keyword evidence="2" id="KW-1185">Reference proteome</keyword>
<organism evidence="1 2">
    <name type="scientific">Discina gigas</name>
    <dbReference type="NCBI Taxonomy" id="1032678"/>
    <lineage>
        <taxon>Eukaryota</taxon>
        <taxon>Fungi</taxon>
        <taxon>Dikarya</taxon>
        <taxon>Ascomycota</taxon>
        <taxon>Pezizomycotina</taxon>
        <taxon>Pezizomycetes</taxon>
        <taxon>Pezizales</taxon>
        <taxon>Discinaceae</taxon>
        <taxon>Discina</taxon>
    </lineage>
</organism>
<gene>
    <name evidence="1" type="ORF">Q9L58_005901</name>
</gene>